<keyword evidence="7" id="KW-0456">Lyase</keyword>
<dbReference type="EMBL" id="CADCWP010000374">
    <property type="protein sequence ID" value="CAA9589232.1"/>
    <property type="molecule type" value="Genomic_DNA"/>
</dbReference>
<evidence type="ECO:0000256" key="6">
    <source>
        <dbReference type="ARBA" id="ARBA00023125"/>
    </source>
</evidence>
<dbReference type="SUPFAM" id="SSF143081">
    <property type="entry name" value="BB1717-like"/>
    <property type="match status" value="1"/>
</dbReference>
<proteinExistence type="inferred from homology"/>
<dbReference type="GO" id="GO:0008233">
    <property type="term" value="F:peptidase activity"/>
    <property type="evidence" value="ECO:0007669"/>
    <property type="project" value="UniProtKB-KW"/>
</dbReference>
<gene>
    <name evidence="9" type="ORF">AVDCRST_MAG86-4358</name>
</gene>
<dbReference type="PANTHER" id="PTHR13604:SF0">
    <property type="entry name" value="ABASIC SITE PROCESSING PROTEIN HMCES"/>
    <property type="match status" value="1"/>
</dbReference>
<evidence type="ECO:0000256" key="7">
    <source>
        <dbReference type="ARBA" id="ARBA00023239"/>
    </source>
</evidence>
<keyword evidence="6" id="KW-0238">DNA-binding</keyword>
<dbReference type="AlphaFoldDB" id="A0A6J4VU38"/>
<keyword evidence="5" id="KW-0190">Covalent protein-DNA linkage</keyword>
<evidence type="ECO:0000256" key="8">
    <source>
        <dbReference type="RuleBase" id="RU364100"/>
    </source>
</evidence>
<name>A0A6J4VU38_9DEIN</name>
<dbReference type="GO" id="GO:0106300">
    <property type="term" value="P:protein-DNA covalent cross-linking repair"/>
    <property type="evidence" value="ECO:0007669"/>
    <property type="project" value="InterPro"/>
</dbReference>
<dbReference type="GO" id="GO:0003697">
    <property type="term" value="F:single-stranded DNA binding"/>
    <property type="evidence" value="ECO:0007669"/>
    <property type="project" value="InterPro"/>
</dbReference>
<sequence length="121" mass="13398">MRTDLGGKQPYHLRLKEGGPFAFAGLFDVWRGEGEKPVVSCTILTTAASDGVSWLHERMPVVLDYDHYDMWLDRTTPDIADLTELLKPYPAQKLEVYPVSIVVNRANAEGAALLEAVGEPV</sequence>
<evidence type="ECO:0000256" key="4">
    <source>
        <dbReference type="ARBA" id="ARBA00022801"/>
    </source>
</evidence>
<evidence type="ECO:0000256" key="5">
    <source>
        <dbReference type="ARBA" id="ARBA00023124"/>
    </source>
</evidence>
<dbReference type="Pfam" id="PF02586">
    <property type="entry name" value="SRAP"/>
    <property type="match status" value="1"/>
</dbReference>
<dbReference type="Gene3D" id="3.90.1680.10">
    <property type="entry name" value="SOS response associated peptidase-like"/>
    <property type="match status" value="1"/>
</dbReference>
<reference evidence="9" key="1">
    <citation type="submission" date="2020-02" db="EMBL/GenBank/DDBJ databases">
        <authorList>
            <person name="Meier V. D."/>
        </authorList>
    </citation>
    <scope>NUCLEOTIDE SEQUENCE</scope>
    <source>
        <strain evidence="9">AVDCRST_MAG86</strain>
    </source>
</reference>
<dbReference type="GO" id="GO:0016829">
    <property type="term" value="F:lyase activity"/>
    <property type="evidence" value="ECO:0007669"/>
    <property type="project" value="UniProtKB-KW"/>
</dbReference>
<evidence type="ECO:0000256" key="3">
    <source>
        <dbReference type="ARBA" id="ARBA00022763"/>
    </source>
</evidence>
<keyword evidence="2 8" id="KW-0645">Protease</keyword>
<keyword evidence="4 8" id="KW-0378">Hydrolase</keyword>
<dbReference type="EC" id="3.4.-.-" evidence="8"/>
<comment type="similarity">
    <text evidence="1 8">Belongs to the SOS response-associated peptidase family.</text>
</comment>
<evidence type="ECO:0000256" key="2">
    <source>
        <dbReference type="ARBA" id="ARBA00022670"/>
    </source>
</evidence>
<dbReference type="InterPro" id="IPR036590">
    <property type="entry name" value="SRAP-like"/>
</dbReference>
<accession>A0A6J4VU38</accession>
<dbReference type="GO" id="GO:0006508">
    <property type="term" value="P:proteolysis"/>
    <property type="evidence" value="ECO:0007669"/>
    <property type="project" value="UniProtKB-KW"/>
</dbReference>
<protein>
    <recommendedName>
        <fullName evidence="8">Abasic site processing protein</fullName>
        <ecNumber evidence="8">3.4.-.-</ecNumber>
    </recommendedName>
</protein>
<keyword evidence="3" id="KW-0227">DNA damage</keyword>
<dbReference type="InterPro" id="IPR003738">
    <property type="entry name" value="SRAP"/>
</dbReference>
<organism evidence="9">
    <name type="scientific">uncultured Truepera sp</name>
    <dbReference type="NCBI Taxonomy" id="543023"/>
    <lineage>
        <taxon>Bacteria</taxon>
        <taxon>Thermotogati</taxon>
        <taxon>Deinococcota</taxon>
        <taxon>Deinococci</taxon>
        <taxon>Trueperales</taxon>
        <taxon>Trueperaceae</taxon>
        <taxon>Truepera</taxon>
        <taxon>environmental samples</taxon>
    </lineage>
</organism>
<evidence type="ECO:0000256" key="1">
    <source>
        <dbReference type="ARBA" id="ARBA00008136"/>
    </source>
</evidence>
<evidence type="ECO:0000313" key="9">
    <source>
        <dbReference type="EMBL" id="CAA9589232.1"/>
    </source>
</evidence>
<dbReference type="PANTHER" id="PTHR13604">
    <property type="entry name" value="DC12-RELATED"/>
    <property type="match status" value="1"/>
</dbReference>